<keyword evidence="1" id="KW-1133">Transmembrane helix</keyword>
<dbReference type="Pfam" id="PF07686">
    <property type="entry name" value="V-set"/>
    <property type="match status" value="2"/>
</dbReference>
<dbReference type="InterPro" id="IPR003599">
    <property type="entry name" value="Ig_sub"/>
</dbReference>
<name>A0A8C1PEH6_CYPCA</name>
<dbReference type="InterPro" id="IPR013106">
    <property type="entry name" value="Ig_V-set"/>
</dbReference>
<reference evidence="4" key="2">
    <citation type="submission" date="2025-09" db="UniProtKB">
        <authorList>
            <consortium name="Ensembl"/>
        </authorList>
    </citation>
    <scope>IDENTIFICATION</scope>
</reference>
<dbReference type="InterPro" id="IPR036179">
    <property type="entry name" value="Ig-like_dom_sf"/>
</dbReference>
<keyword evidence="1" id="KW-0472">Membrane</keyword>
<sequence length="321" mass="36018">MTHVSVWCLLLCLRVRGVFGAHTDEVSVMEGDSVTLHTDVKLKQQHRIRWYLNGIQIAEITGDRNKPCTDDQCKDADGRFRDRLKLDHQTGSLTITNIRTTDSGVYHLQIINSIISKKTFGISVGVPDAEQNQMNIKAVNEGESVTLDPGEKKNDLMTWYFNDVCIAEINRDPNKDGKERFRDRLKLDYQTGSLTIRNITTTDSGVYKIQIIRSRFSITKSFNVTVTSLGLSSSVIEEKYVASAVVGVLLLVAAVAVVIYSHKRKTRKKDISTQHSDQANHVETSFPIQTDALLMTRAIETTPNASETPMNPSLKHFVFCT</sequence>
<evidence type="ECO:0000256" key="2">
    <source>
        <dbReference type="SAM" id="SignalP"/>
    </source>
</evidence>
<dbReference type="PANTHER" id="PTHR21063">
    <property type="entry name" value="LFA-3"/>
    <property type="match status" value="1"/>
</dbReference>
<dbReference type="Ensembl" id="ENSCCRT00010115534.1">
    <property type="protein sequence ID" value="ENSCCRP00010103981.1"/>
    <property type="gene ID" value="ENSCCRG00010045813.1"/>
</dbReference>
<evidence type="ECO:0000256" key="1">
    <source>
        <dbReference type="SAM" id="Phobius"/>
    </source>
</evidence>
<keyword evidence="1" id="KW-0812">Transmembrane</keyword>
<proteinExistence type="predicted"/>
<dbReference type="Proteomes" id="UP000694427">
    <property type="component" value="Unplaced"/>
</dbReference>
<dbReference type="Gene3D" id="2.60.40.10">
    <property type="entry name" value="Immunoglobulins"/>
    <property type="match status" value="2"/>
</dbReference>
<evidence type="ECO:0000313" key="4">
    <source>
        <dbReference type="Ensembl" id="ENSCCRP00010103981.1"/>
    </source>
</evidence>
<feature type="signal peptide" evidence="2">
    <location>
        <begin position="1"/>
        <end position="20"/>
    </location>
</feature>
<feature type="chain" id="PRO_5034147373" description="Immunoglobulin domain-containing protein" evidence="2">
    <location>
        <begin position="21"/>
        <end position="321"/>
    </location>
</feature>
<dbReference type="SUPFAM" id="SSF48726">
    <property type="entry name" value="Immunoglobulin"/>
    <property type="match status" value="2"/>
</dbReference>
<dbReference type="PANTHER" id="PTHR21063:SF4">
    <property type="entry name" value="CD48 ANTIGEN-RELATED"/>
    <property type="match status" value="1"/>
</dbReference>
<feature type="transmembrane region" description="Helical" evidence="1">
    <location>
        <begin position="240"/>
        <end position="260"/>
    </location>
</feature>
<protein>
    <recommendedName>
        <fullName evidence="3">Immunoglobulin domain-containing protein</fullName>
    </recommendedName>
</protein>
<feature type="domain" description="Immunoglobulin" evidence="3">
    <location>
        <begin position="134"/>
        <end position="227"/>
    </location>
</feature>
<dbReference type="SMART" id="SM00409">
    <property type="entry name" value="IG"/>
    <property type="match status" value="2"/>
</dbReference>
<evidence type="ECO:0000313" key="5">
    <source>
        <dbReference type="Proteomes" id="UP000694427"/>
    </source>
</evidence>
<dbReference type="AlphaFoldDB" id="A0A8C1PEH6"/>
<feature type="domain" description="Immunoglobulin" evidence="3">
    <location>
        <begin position="23"/>
        <end position="127"/>
    </location>
</feature>
<evidence type="ECO:0000259" key="3">
    <source>
        <dbReference type="SMART" id="SM00409"/>
    </source>
</evidence>
<keyword evidence="2" id="KW-0732">Signal</keyword>
<organism evidence="4 5">
    <name type="scientific">Cyprinus carpio</name>
    <name type="common">Common carp</name>
    <dbReference type="NCBI Taxonomy" id="7962"/>
    <lineage>
        <taxon>Eukaryota</taxon>
        <taxon>Metazoa</taxon>
        <taxon>Chordata</taxon>
        <taxon>Craniata</taxon>
        <taxon>Vertebrata</taxon>
        <taxon>Euteleostomi</taxon>
        <taxon>Actinopterygii</taxon>
        <taxon>Neopterygii</taxon>
        <taxon>Teleostei</taxon>
        <taxon>Ostariophysi</taxon>
        <taxon>Cypriniformes</taxon>
        <taxon>Cyprinidae</taxon>
        <taxon>Cyprininae</taxon>
        <taxon>Cyprinus</taxon>
    </lineage>
</organism>
<keyword evidence="5" id="KW-1185">Reference proteome</keyword>
<reference evidence="4" key="1">
    <citation type="submission" date="2025-08" db="UniProtKB">
        <authorList>
            <consortium name="Ensembl"/>
        </authorList>
    </citation>
    <scope>IDENTIFICATION</scope>
</reference>
<accession>A0A8C1PEH6</accession>
<dbReference type="InterPro" id="IPR013783">
    <property type="entry name" value="Ig-like_fold"/>
</dbReference>